<keyword evidence="1" id="KW-1133">Transmembrane helix</keyword>
<keyword evidence="1" id="KW-0812">Transmembrane</keyword>
<protein>
    <submittedName>
        <fullName evidence="2">Ligase</fullName>
    </submittedName>
</protein>
<dbReference type="GO" id="GO:0016020">
    <property type="term" value="C:membrane"/>
    <property type="evidence" value="ECO:0007669"/>
    <property type="project" value="UniProtKB-SubCell"/>
</dbReference>
<evidence type="ECO:0000256" key="1">
    <source>
        <dbReference type="SAM" id="Phobius"/>
    </source>
</evidence>
<dbReference type="PANTHER" id="PTHR37422:SF13">
    <property type="entry name" value="LIPOPOLYSACCHARIDE BIOSYNTHESIS PROTEIN PA4999-RELATED"/>
    <property type="match status" value="1"/>
</dbReference>
<proteinExistence type="predicted"/>
<dbReference type="GO" id="GO:0016874">
    <property type="term" value="F:ligase activity"/>
    <property type="evidence" value="ECO:0007669"/>
    <property type="project" value="UniProtKB-KW"/>
</dbReference>
<feature type="transmembrane region" description="Helical" evidence="1">
    <location>
        <begin position="219"/>
        <end position="234"/>
    </location>
</feature>
<organism evidence="2 3">
    <name type="scientific">Nocardiopsis gilva YIM 90087</name>
    <dbReference type="NCBI Taxonomy" id="1235441"/>
    <lineage>
        <taxon>Bacteria</taxon>
        <taxon>Bacillati</taxon>
        <taxon>Actinomycetota</taxon>
        <taxon>Actinomycetes</taxon>
        <taxon>Streptosporangiales</taxon>
        <taxon>Nocardiopsidaceae</taxon>
        <taxon>Nocardiopsis</taxon>
    </lineage>
</organism>
<feature type="transmembrane region" description="Helical" evidence="1">
    <location>
        <begin position="264"/>
        <end position="285"/>
    </location>
</feature>
<accession>A0A223SD93</accession>
<feature type="transmembrane region" description="Helical" evidence="1">
    <location>
        <begin position="391"/>
        <end position="424"/>
    </location>
</feature>
<dbReference type="KEGG" id="ngv:CDO52_06475"/>
<keyword evidence="2" id="KW-0436">Ligase</keyword>
<reference evidence="2 3" key="1">
    <citation type="submission" date="2017-08" db="EMBL/GenBank/DDBJ databases">
        <title>The complete genome sequence of Nocardiopsis gilva YIM 90087.</title>
        <authorList>
            <person name="Yin M."/>
            <person name="Tang S."/>
        </authorList>
    </citation>
    <scope>NUCLEOTIDE SEQUENCE [LARGE SCALE GENOMIC DNA]</scope>
    <source>
        <strain evidence="2 3">YIM 90087</strain>
    </source>
</reference>
<evidence type="ECO:0000313" key="2">
    <source>
        <dbReference type="EMBL" id="ASU86075.1"/>
    </source>
</evidence>
<dbReference type="PANTHER" id="PTHR37422">
    <property type="entry name" value="TEICHURONIC ACID BIOSYNTHESIS PROTEIN TUAE"/>
    <property type="match status" value="1"/>
</dbReference>
<feature type="transmembrane region" description="Helical" evidence="1">
    <location>
        <begin position="6"/>
        <end position="34"/>
    </location>
</feature>
<evidence type="ECO:0000313" key="3">
    <source>
        <dbReference type="Proteomes" id="UP000215005"/>
    </source>
</evidence>
<feature type="transmembrane region" description="Helical" evidence="1">
    <location>
        <begin position="240"/>
        <end position="257"/>
    </location>
</feature>
<sequence>MVRTTGWPFIWLIAGYPLWWALGIGPFAFWLFALPMAAELVRRHQGPGLRLPPGFGLWALFLLWAIAGLALIGLTPPGTLADSGGPLGALARVLNYLALTVLLLYVGNLSRRELPDVVVARVLGWLCLATIAGGLLGMFAPSFEFTSPLEMALPASIASDAYVQALVHPQAAQIMDVLGYATARPKAPWEFTNTWGYMLSLLLIWLIIGWVWHGAGARRWIGAAAVAVAVAPVVTSLNRAMWAGLLLSVVFALVQLARRGRLAVVATSVLLIAAVMAAVMVSPLMSTLLARADNPHSNSGRATTSAAAREAANASPILGWGTTRDMIGSAQSIAIGKSPECPACGNHTIGNNGQFWLLLITSGWVGTALFLGFFARTAWRYRRDDSLIGSGALLTILLLFWYMFFYVALAAPLAISMIAAALLWRRATDAGAAPAATVGGETA</sequence>
<feature type="transmembrane region" description="Helical" evidence="1">
    <location>
        <begin position="87"/>
        <end position="106"/>
    </location>
</feature>
<keyword evidence="3" id="KW-1185">Reference proteome</keyword>
<name>A0A223SD93_9ACTN</name>
<feature type="transmembrane region" description="Helical" evidence="1">
    <location>
        <begin position="118"/>
        <end position="140"/>
    </location>
</feature>
<dbReference type="InterPro" id="IPR051533">
    <property type="entry name" value="WaaL-like"/>
</dbReference>
<feature type="transmembrane region" description="Helical" evidence="1">
    <location>
        <begin position="55"/>
        <end position="75"/>
    </location>
</feature>
<dbReference type="EMBL" id="CP022753">
    <property type="protein sequence ID" value="ASU86075.1"/>
    <property type="molecule type" value="Genomic_DNA"/>
</dbReference>
<keyword evidence="1" id="KW-0472">Membrane</keyword>
<feature type="transmembrane region" description="Helical" evidence="1">
    <location>
        <begin position="194"/>
        <end position="212"/>
    </location>
</feature>
<feature type="transmembrane region" description="Helical" evidence="1">
    <location>
        <begin position="355"/>
        <end position="379"/>
    </location>
</feature>
<dbReference type="Proteomes" id="UP000215005">
    <property type="component" value="Chromosome"/>
</dbReference>
<gene>
    <name evidence="2" type="ORF">CDO52_06475</name>
</gene>
<dbReference type="AlphaFoldDB" id="A0A223SD93"/>